<evidence type="ECO:0000313" key="6">
    <source>
        <dbReference type="Proteomes" id="UP000695562"/>
    </source>
</evidence>
<dbReference type="OrthoDB" id="17380at2759"/>
<dbReference type="GO" id="GO:0000815">
    <property type="term" value="C:ESCRT III complex"/>
    <property type="evidence" value="ECO:0007669"/>
    <property type="project" value="TreeGrafter"/>
</dbReference>
<feature type="coiled-coil region" evidence="4">
    <location>
        <begin position="24"/>
        <end position="84"/>
    </location>
</feature>
<dbReference type="AlphaFoldDB" id="A0A8J4Q3K5"/>
<dbReference type="EMBL" id="AJWJ01000001">
    <property type="protein sequence ID" value="KAF2078665.1"/>
    <property type="molecule type" value="Genomic_DNA"/>
</dbReference>
<dbReference type="PANTHER" id="PTHR22761:SF10">
    <property type="entry name" value="GH13992P"/>
    <property type="match status" value="1"/>
</dbReference>
<evidence type="ECO:0000256" key="3">
    <source>
        <dbReference type="ARBA" id="ARBA00022753"/>
    </source>
</evidence>
<dbReference type="Pfam" id="PF03357">
    <property type="entry name" value="Snf7"/>
    <property type="match status" value="1"/>
</dbReference>
<gene>
    <name evidence="5" type="ORF">CYY_000036</name>
</gene>
<evidence type="ECO:0000256" key="2">
    <source>
        <dbReference type="ARBA" id="ARBA00006190"/>
    </source>
</evidence>
<comment type="caution">
    <text evidence="5">The sequence shown here is derived from an EMBL/GenBank/DDBJ whole genome shotgun (WGS) entry which is preliminary data.</text>
</comment>
<keyword evidence="6" id="KW-1185">Reference proteome</keyword>
<evidence type="ECO:0008006" key="7">
    <source>
        <dbReference type="Google" id="ProtNLM"/>
    </source>
</evidence>
<protein>
    <recommendedName>
        <fullName evidence="7">SNF7 family protein</fullName>
    </recommendedName>
</protein>
<evidence type="ECO:0000313" key="5">
    <source>
        <dbReference type="EMBL" id="KAF2078665.1"/>
    </source>
</evidence>
<dbReference type="Gene3D" id="6.10.250.1710">
    <property type="match status" value="1"/>
</dbReference>
<dbReference type="Gene3D" id="1.10.287.1060">
    <property type="entry name" value="ESAT-6-like"/>
    <property type="match status" value="1"/>
</dbReference>
<evidence type="ECO:0000256" key="1">
    <source>
        <dbReference type="ARBA" id="ARBA00004177"/>
    </source>
</evidence>
<keyword evidence="3" id="KW-0967">Endosome</keyword>
<comment type="similarity">
    <text evidence="2">Belongs to the SNF7 family.</text>
</comment>
<keyword evidence="4" id="KW-0175">Coiled coil</keyword>
<sequence>MKFFGRPKAQTSSQDTISKLRLTLEMLDKRQKFLQDKADREELEAKKLVTQKRKREALLCLKKRNNFQNEVNKLQGSYDTLSSQIFALENAKMNMEIMNSMKEGAQTLKDLHGHLTVDKVDDTIEEIQTQMEIHEEISRAISQPLGTQLDDEDDLLRELAELEQEDLDAQLLQVTAPSRETPVVNNAATIKFPTASTVKPEISKEEEEYRALQESLAM</sequence>
<evidence type="ECO:0000256" key="4">
    <source>
        <dbReference type="SAM" id="Coils"/>
    </source>
</evidence>
<dbReference type="InterPro" id="IPR005024">
    <property type="entry name" value="Snf7_fam"/>
</dbReference>
<name>A0A8J4Q3K5_9MYCE</name>
<dbReference type="GO" id="GO:0009898">
    <property type="term" value="C:cytoplasmic side of plasma membrane"/>
    <property type="evidence" value="ECO:0007669"/>
    <property type="project" value="TreeGrafter"/>
</dbReference>
<comment type="subcellular location">
    <subcellularLocation>
        <location evidence="1">Endosome</location>
    </subcellularLocation>
</comment>
<dbReference type="PANTHER" id="PTHR22761">
    <property type="entry name" value="CHARGED MULTIVESICULAR BODY PROTEIN"/>
    <property type="match status" value="1"/>
</dbReference>
<organism evidence="5 6">
    <name type="scientific">Polysphondylium violaceum</name>
    <dbReference type="NCBI Taxonomy" id="133409"/>
    <lineage>
        <taxon>Eukaryota</taxon>
        <taxon>Amoebozoa</taxon>
        <taxon>Evosea</taxon>
        <taxon>Eumycetozoa</taxon>
        <taxon>Dictyostelia</taxon>
        <taxon>Dictyosteliales</taxon>
        <taxon>Dictyosteliaceae</taxon>
        <taxon>Polysphondylium</taxon>
    </lineage>
</organism>
<proteinExistence type="inferred from homology"/>
<feature type="coiled-coil region" evidence="4">
    <location>
        <begin position="117"/>
        <end position="165"/>
    </location>
</feature>
<dbReference type="GO" id="GO:0032511">
    <property type="term" value="P:late endosome to vacuole transport via multivesicular body sorting pathway"/>
    <property type="evidence" value="ECO:0007669"/>
    <property type="project" value="TreeGrafter"/>
</dbReference>
<accession>A0A8J4Q3K5</accession>
<reference evidence="5" key="1">
    <citation type="submission" date="2020-01" db="EMBL/GenBank/DDBJ databases">
        <title>Development of genomics and gene disruption for Polysphondylium violaceum indicates a role for the polyketide synthase stlB in stalk morphogenesis.</title>
        <authorList>
            <person name="Narita B."/>
            <person name="Kawabe Y."/>
            <person name="Kin K."/>
            <person name="Saito T."/>
            <person name="Gibbs R."/>
            <person name="Kuspa A."/>
            <person name="Muzny D."/>
            <person name="Queller D."/>
            <person name="Richards S."/>
            <person name="Strassman J."/>
            <person name="Sucgang R."/>
            <person name="Worley K."/>
            <person name="Schaap P."/>
        </authorList>
    </citation>
    <scope>NUCLEOTIDE SEQUENCE</scope>
    <source>
        <strain evidence="5">QSvi11</strain>
    </source>
</reference>
<dbReference type="GO" id="GO:0006900">
    <property type="term" value="P:vesicle budding from membrane"/>
    <property type="evidence" value="ECO:0007669"/>
    <property type="project" value="TreeGrafter"/>
</dbReference>
<dbReference type="GO" id="GO:0005771">
    <property type="term" value="C:multivesicular body"/>
    <property type="evidence" value="ECO:0007669"/>
    <property type="project" value="TreeGrafter"/>
</dbReference>
<dbReference type="Proteomes" id="UP000695562">
    <property type="component" value="Unassembled WGS sequence"/>
</dbReference>